<dbReference type="Gene3D" id="3.40.1710.10">
    <property type="entry name" value="abc type-2 transporter like domain"/>
    <property type="match status" value="1"/>
</dbReference>
<feature type="transmembrane region" description="Helical" evidence="8">
    <location>
        <begin position="186"/>
        <end position="208"/>
    </location>
</feature>
<dbReference type="InterPro" id="IPR047817">
    <property type="entry name" value="ABC2_TM_bact-type"/>
</dbReference>
<keyword evidence="5 8" id="KW-0812">Transmembrane</keyword>
<evidence type="ECO:0000313" key="10">
    <source>
        <dbReference type="EMBL" id="ATJ83353.1"/>
    </source>
</evidence>
<dbReference type="KEGG" id="hbe:BEI_2366"/>
<dbReference type="PANTHER" id="PTHR30294">
    <property type="entry name" value="MEMBRANE COMPONENT OF ABC TRANSPORTER YHHJ-RELATED"/>
    <property type="match status" value="1"/>
</dbReference>
<dbReference type="RefSeq" id="WP_097789695.1">
    <property type="nucleotide sequence ID" value="NZ_BAAADT010000004.1"/>
</dbReference>
<name>A0A291P8W0_9GAMM</name>
<gene>
    <name evidence="10" type="ORF">BEI_2366</name>
</gene>
<evidence type="ECO:0000313" key="11">
    <source>
        <dbReference type="Proteomes" id="UP000219993"/>
    </source>
</evidence>
<feature type="domain" description="ABC transmembrane type-2" evidence="9">
    <location>
        <begin position="138"/>
        <end position="379"/>
    </location>
</feature>
<feature type="transmembrane region" description="Helical" evidence="8">
    <location>
        <begin position="265"/>
        <end position="289"/>
    </location>
</feature>
<feature type="transmembrane region" description="Helical" evidence="8">
    <location>
        <begin position="238"/>
        <end position="258"/>
    </location>
</feature>
<dbReference type="GO" id="GO:0140359">
    <property type="term" value="F:ABC-type transporter activity"/>
    <property type="evidence" value="ECO:0007669"/>
    <property type="project" value="InterPro"/>
</dbReference>
<dbReference type="Pfam" id="PF12698">
    <property type="entry name" value="ABC2_membrane_3"/>
    <property type="match status" value="1"/>
</dbReference>
<dbReference type="InterPro" id="IPR013525">
    <property type="entry name" value="ABC2_TM"/>
</dbReference>
<dbReference type="GO" id="GO:0005886">
    <property type="term" value="C:plasma membrane"/>
    <property type="evidence" value="ECO:0007669"/>
    <property type="project" value="UniProtKB-SubCell"/>
</dbReference>
<dbReference type="AlphaFoldDB" id="A0A291P8W0"/>
<evidence type="ECO:0000256" key="1">
    <source>
        <dbReference type="ARBA" id="ARBA00004651"/>
    </source>
</evidence>
<keyword evidence="7 8" id="KW-0472">Membrane</keyword>
<evidence type="ECO:0000259" key="9">
    <source>
        <dbReference type="PROSITE" id="PS51012"/>
    </source>
</evidence>
<feature type="transmembrane region" description="Helical" evidence="8">
    <location>
        <begin position="33"/>
        <end position="52"/>
    </location>
</feature>
<feature type="transmembrane region" description="Helical" evidence="8">
    <location>
        <begin position="295"/>
        <end position="315"/>
    </location>
</feature>
<keyword evidence="3" id="KW-0813">Transport</keyword>
<organism evidence="10 11">
    <name type="scientific">Halomonas beimenensis</name>
    <dbReference type="NCBI Taxonomy" id="475662"/>
    <lineage>
        <taxon>Bacteria</taxon>
        <taxon>Pseudomonadati</taxon>
        <taxon>Pseudomonadota</taxon>
        <taxon>Gammaproteobacteria</taxon>
        <taxon>Oceanospirillales</taxon>
        <taxon>Halomonadaceae</taxon>
        <taxon>Halomonas</taxon>
    </lineage>
</organism>
<evidence type="ECO:0000256" key="4">
    <source>
        <dbReference type="ARBA" id="ARBA00022475"/>
    </source>
</evidence>
<reference evidence="10 11" key="1">
    <citation type="journal article" date="2017" name="Sci. Rep.">
        <title>Revealing the Saline Adaptation Strategies of the Halophilic Bacterium Halomonas beimenensis through High-throughput Omics and Transposon Mutagenesis Approaches.</title>
        <authorList>
            <person name="Chen Y.H."/>
            <person name="Lin S.S."/>
            <person name="Shyu Y.T."/>
        </authorList>
    </citation>
    <scope>NUCLEOTIDE SEQUENCE [LARGE SCALE GENOMIC DNA]</scope>
    <source>
        <strain evidence="10 11">NTU-111</strain>
    </source>
</reference>
<evidence type="ECO:0000256" key="2">
    <source>
        <dbReference type="ARBA" id="ARBA00007783"/>
    </source>
</evidence>
<dbReference type="PROSITE" id="PS51012">
    <property type="entry name" value="ABC_TM2"/>
    <property type="match status" value="1"/>
</dbReference>
<keyword evidence="11" id="KW-1185">Reference proteome</keyword>
<proteinExistence type="inferred from homology"/>
<sequence>MNADASPGRQKLRRVLGLVRKETRQALRDPSSILVAAVLPLILLFLFGYGVTFDPRFFTIGLVDEQPTPESGSFTAALSHSPYFRIESARDRRHFEADLVAGDIHGIVVLPTDFAERAYRGESAPIQVIVDGSDPNTADLVDNYLELLWANWLEQESIDRARPLAPGAVELRSQVWFNPELSSRHYLVPGAIAIVLTLIGALLTALVVAREWERGTMEALLATPIGILELLAGKLVPYFLLGMGSMALSVATAVFLFGVPFRGSFALLALASALFLWAALGQGLLISTVTRNQLVAAQISILSAFLPAFYFSNFVFEIDSMLWALQLISYAVPARYFVSTLQTLFLVGDVSSVLLPDLLGLKAIAVGFFTLTAVSTRRRLE</sequence>
<evidence type="ECO:0000256" key="5">
    <source>
        <dbReference type="ARBA" id="ARBA00022692"/>
    </source>
</evidence>
<protein>
    <submittedName>
        <fullName evidence="10">ABC transport system, permease component YbhS</fullName>
    </submittedName>
</protein>
<evidence type="ECO:0000256" key="6">
    <source>
        <dbReference type="ARBA" id="ARBA00022989"/>
    </source>
</evidence>
<evidence type="ECO:0000256" key="7">
    <source>
        <dbReference type="ARBA" id="ARBA00023136"/>
    </source>
</evidence>
<evidence type="ECO:0000256" key="8">
    <source>
        <dbReference type="SAM" id="Phobius"/>
    </source>
</evidence>
<feature type="transmembrane region" description="Helical" evidence="8">
    <location>
        <begin position="353"/>
        <end position="374"/>
    </location>
</feature>
<keyword evidence="6 8" id="KW-1133">Transmembrane helix</keyword>
<dbReference type="EMBL" id="CP021435">
    <property type="protein sequence ID" value="ATJ83353.1"/>
    <property type="molecule type" value="Genomic_DNA"/>
</dbReference>
<dbReference type="InterPro" id="IPR051449">
    <property type="entry name" value="ABC-2_transporter_component"/>
</dbReference>
<comment type="similarity">
    <text evidence="2">Belongs to the ABC-2 integral membrane protein family.</text>
</comment>
<dbReference type="PANTHER" id="PTHR30294:SF29">
    <property type="entry name" value="MULTIDRUG ABC TRANSPORTER PERMEASE YBHS-RELATED"/>
    <property type="match status" value="1"/>
</dbReference>
<accession>A0A291P8W0</accession>
<comment type="subcellular location">
    <subcellularLocation>
        <location evidence="1">Cell membrane</location>
        <topology evidence="1">Multi-pass membrane protein</topology>
    </subcellularLocation>
</comment>
<evidence type="ECO:0000256" key="3">
    <source>
        <dbReference type="ARBA" id="ARBA00022448"/>
    </source>
</evidence>
<dbReference type="Proteomes" id="UP000219993">
    <property type="component" value="Chromosome"/>
</dbReference>
<keyword evidence="4" id="KW-1003">Cell membrane</keyword>
<dbReference type="OrthoDB" id="9808686at2"/>